<name>A0ABS7QWI7_9ACTN</name>
<reference evidence="2 3" key="1">
    <citation type="submission" date="2021-08" db="EMBL/GenBank/DDBJ databases">
        <title>Streptomyces sp. PTM05 isolated from lichen.</title>
        <authorList>
            <person name="Somphong A."/>
            <person name="Phongsopitanun W."/>
            <person name="Tanasupawat S."/>
        </authorList>
    </citation>
    <scope>NUCLEOTIDE SEQUENCE [LARGE SCALE GENOMIC DNA]</scope>
    <source>
        <strain evidence="2 3">Ptm05</strain>
    </source>
</reference>
<organism evidence="2 3">
    <name type="scientific">Streptantibioticus parmotrematis</name>
    <dbReference type="NCBI Taxonomy" id="2873249"/>
    <lineage>
        <taxon>Bacteria</taxon>
        <taxon>Bacillati</taxon>
        <taxon>Actinomycetota</taxon>
        <taxon>Actinomycetes</taxon>
        <taxon>Kitasatosporales</taxon>
        <taxon>Streptomycetaceae</taxon>
        <taxon>Streptantibioticus</taxon>
    </lineage>
</organism>
<evidence type="ECO:0000313" key="3">
    <source>
        <dbReference type="Proteomes" id="UP001198565"/>
    </source>
</evidence>
<keyword evidence="1" id="KW-0812">Transmembrane</keyword>
<accession>A0ABS7QWI7</accession>
<keyword evidence="3" id="KW-1185">Reference proteome</keyword>
<keyword evidence="1" id="KW-1133">Transmembrane helix</keyword>
<dbReference type="EMBL" id="JAINVZ010000009">
    <property type="protein sequence ID" value="MBY8886142.1"/>
    <property type="molecule type" value="Genomic_DNA"/>
</dbReference>
<feature type="transmembrane region" description="Helical" evidence="1">
    <location>
        <begin position="436"/>
        <end position="453"/>
    </location>
</feature>
<evidence type="ECO:0000256" key="1">
    <source>
        <dbReference type="SAM" id="Phobius"/>
    </source>
</evidence>
<feature type="transmembrane region" description="Helical" evidence="1">
    <location>
        <begin position="498"/>
        <end position="522"/>
    </location>
</feature>
<dbReference type="Proteomes" id="UP001198565">
    <property type="component" value="Unassembled WGS sequence"/>
</dbReference>
<protein>
    <submittedName>
        <fullName evidence="2">Oxidoreductase</fullName>
    </submittedName>
</protein>
<sequence length="525" mass="55712">MTQAARAAAPEDLTPTETAVWTAFRRGDTHDLREAGAEGEAGAGSGPAAVDDPARAVRAEVIARLLLDGPPAEPGRVAALKLSGALVTGQLNLSGGRVLPYVELRDCRFEAQVLLPECRFTTLRMIRCAVPRVEAARVATSGDLCLARCEVPGGIRLTDAKVGTDLLISGLAVGRGRSGHCVAADGLTVAQDVEAELLRADGEFSLRSARIGGRLSLRGSTLRNPHGRYALNAARVTVEHTLYLSSGYLSGPAGGGTPPAGVRTRRFVCEGGLRLDDGRFGNGIIADRASFLLAGAQEVSLRRVQTPELRLTLQEPPTGRVSLAGARVGTLTDTPDSWPGAGGIDLAGCVYETLSARGPFPLAARLAWLADATPEYSPGPYETLAQSLRAGGEDSEAREVLLAKQRRRRETLPLAGTVWGWLQDVTVGYGYRPGRAALWMAVLWALGTVYFAAHPIPTPVDEQAWPHWNPLLFTLDLLLPVVDLGQSNAWRLTGTGQWVAAVLTLLGWVLASTVVTGVSRLLRRG</sequence>
<keyword evidence="1" id="KW-0472">Membrane</keyword>
<comment type="caution">
    <text evidence="2">The sequence shown here is derived from an EMBL/GenBank/DDBJ whole genome shotgun (WGS) entry which is preliminary data.</text>
</comment>
<proteinExistence type="predicted"/>
<dbReference type="RefSeq" id="WP_222978086.1">
    <property type="nucleotide sequence ID" value="NZ_JAINVZ010000009.1"/>
</dbReference>
<gene>
    <name evidence="2" type="ORF">K7472_14915</name>
</gene>
<evidence type="ECO:0000313" key="2">
    <source>
        <dbReference type="EMBL" id="MBY8886142.1"/>
    </source>
</evidence>